<evidence type="ECO:0000256" key="2">
    <source>
        <dbReference type="ARBA" id="ARBA00004734"/>
    </source>
</evidence>
<dbReference type="SUPFAM" id="SSF48557">
    <property type="entry name" value="L-aspartase-like"/>
    <property type="match status" value="1"/>
</dbReference>
<dbReference type="Gene3D" id="1.20.200.10">
    <property type="entry name" value="Fumarase/aspartase (Central domain)"/>
    <property type="match status" value="1"/>
</dbReference>
<evidence type="ECO:0000259" key="15">
    <source>
        <dbReference type="Pfam" id="PF08328"/>
    </source>
</evidence>
<keyword evidence="17" id="KW-1185">Reference proteome</keyword>
<reference evidence="16 17" key="1">
    <citation type="submission" date="2021-05" db="EMBL/GenBank/DDBJ databases">
        <title>A Polyphasic approach of four new species of the genus Ohtaekwangia: Ohtaekwangia histidinii sp. nov., Ohtaekwangia cretensis sp. nov., Ohtaekwangia indiensis sp. nov., Ohtaekwangia reichenbachii sp. nov. from diverse environment.</title>
        <authorList>
            <person name="Octaviana S."/>
        </authorList>
    </citation>
    <scope>NUCLEOTIDE SEQUENCE [LARGE SCALE GENOMIC DNA]</scope>
    <source>
        <strain evidence="16 17">PWU5</strain>
    </source>
</reference>
<dbReference type="GO" id="GO:0004018">
    <property type="term" value="F:N6-(1,2-dicarboxyethyl)AMP AMP-lyase (fumarate-forming) activity"/>
    <property type="evidence" value="ECO:0007669"/>
    <property type="project" value="UniProtKB-UniRule"/>
</dbReference>
<dbReference type="NCBIfam" id="NF006764">
    <property type="entry name" value="PRK09285.1"/>
    <property type="match status" value="1"/>
</dbReference>
<dbReference type="PANTHER" id="PTHR43411:SF1">
    <property type="entry name" value="ADENYLOSUCCINATE LYASE"/>
    <property type="match status" value="1"/>
</dbReference>
<dbReference type="InterPro" id="IPR020557">
    <property type="entry name" value="Fumarate_lyase_CS"/>
</dbReference>
<comment type="caution">
    <text evidence="16">The sequence shown here is derived from an EMBL/GenBank/DDBJ whole genome shotgun (WGS) entry which is preliminary data.</text>
</comment>
<accession>A0AAP2GU77</accession>
<evidence type="ECO:0000313" key="16">
    <source>
        <dbReference type="EMBL" id="MBT1709168.1"/>
    </source>
</evidence>
<evidence type="ECO:0000256" key="5">
    <source>
        <dbReference type="ARBA" id="ARBA00017058"/>
    </source>
</evidence>
<dbReference type="NCBIfam" id="TIGR00928">
    <property type="entry name" value="purB"/>
    <property type="match status" value="1"/>
</dbReference>
<dbReference type="InterPro" id="IPR022761">
    <property type="entry name" value="Fumarate_lyase_N"/>
</dbReference>
<evidence type="ECO:0000256" key="13">
    <source>
        <dbReference type="RuleBase" id="RU361172"/>
    </source>
</evidence>
<dbReference type="Pfam" id="PF08328">
    <property type="entry name" value="ASL_C"/>
    <property type="match status" value="1"/>
</dbReference>
<evidence type="ECO:0000256" key="8">
    <source>
        <dbReference type="ARBA" id="ARBA00024477"/>
    </source>
</evidence>
<dbReference type="Proteomes" id="UP001319080">
    <property type="component" value="Unassembled WGS sequence"/>
</dbReference>
<gene>
    <name evidence="16" type="primary">purB</name>
    <name evidence="16" type="ORF">KK062_13080</name>
</gene>
<comment type="pathway">
    <text evidence="1 13">Purine metabolism; IMP biosynthesis via de novo pathway; 5-amino-1-(5-phospho-D-ribosyl)imidazole-4-carboxamide from 5-amino-1-(5-phospho-D-ribosyl)imidazole-4-carboxylate: step 2/2.</text>
</comment>
<dbReference type="PANTHER" id="PTHR43411">
    <property type="entry name" value="ADENYLOSUCCINATE LYASE"/>
    <property type="match status" value="1"/>
</dbReference>
<dbReference type="InterPro" id="IPR008948">
    <property type="entry name" value="L-Aspartase-like"/>
</dbReference>
<dbReference type="Pfam" id="PF00206">
    <property type="entry name" value="Lyase_1"/>
    <property type="match status" value="1"/>
</dbReference>
<dbReference type="InterPro" id="IPR013539">
    <property type="entry name" value="PurB_C"/>
</dbReference>
<evidence type="ECO:0000256" key="7">
    <source>
        <dbReference type="ARBA" id="ARBA00023239"/>
    </source>
</evidence>
<keyword evidence="6 13" id="KW-0658">Purine biosynthesis</keyword>
<evidence type="ECO:0000256" key="6">
    <source>
        <dbReference type="ARBA" id="ARBA00022755"/>
    </source>
</evidence>
<comment type="catalytic activity">
    <reaction evidence="11">
        <text>N(6)-(1,2-dicarboxyethyl)-AMP = fumarate + AMP</text>
        <dbReference type="Rhea" id="RHEA:16853"/>
        <dbReference type="ChEBI" id="CHEBI:29806"/>
        <dbReference type="ChEBI" id="CHEBI:57567"/>
        <dbReference type="ChEBI" id="CHEBI:456215"/>
        <dbReference type="EC" id="4.3.2.2"/>
    </reaction>
    <physiologicalReaction direction="left-to-right" evidence="11">
        <dbReference type="Rhea" id="RHEA:16854"/>
    </physiologicalReaction>
</comment>
<dbReference type="PROSITE" id="PS00163">
    <property type="entry name" value="FUMARATE_LYASES"/>
    <property type="match status" value="1"/>
</dbReference>
<comment type="function">
    <text evidence="9">Catalyzes two reactions in de novo purine nucleotide biosynthesis. Catalyzes the breakdown of 5-aminoimidazole- (N-succinylocarboxamide) ribotide (SAICAR or 2-[5-amino-1-(5-phospho-beta-D-ribosyl)imidazole-4-carboxamido]succinate) to 5-aminoimidazole-4-carboxamide ribotide (AICAR or 5-amino-1-(5-phospho-beta-D-ribosyl)imidazole-4-carboxamide) and fumarate, and of adenylosuccinate (ADS or N(6)-(1,2-dicarboxyethyl)-AMP) to adenosine monophosphate (AMP) and fumarate.</text>
</comment>
<dbReference type="PRINTS" id="PR00149">
    <property type="entry name" value="FUMRATELYASE"/>
</dbReference>
<evidence type="ECO:0000256" key="9">
    <source>
        <dbReference type="ARBA" id="ARBA00025012"/>
    </source>
</evidence>
<keyword evidence="7 13" id="KW-0456">Lyase</keyword>
<organism evidence="16 17">
    <name type="scientific">Dawidia cretensis</name>
    <dbReference type="NCBI Taxonomy" id="2782350"/>
    <lineage>
        <taxon>Bacteria</taxon>
        <taxon>Pseudomonadati</taxon>
        <taxon>Bacteroidota</taxon>
        <taxon>Cytophagia</taxon>
        <taxon>Cytophagales</taxon>
        <taxon>Chryseotaleaceae</taxon>
        <taxon>Dawidia</taxon>
    </lineage>
</organism>
<evidence type="ECO:0000256" key="11">
    <source>
        <dbReference type="ARBA" id="ARBA00049115"/>
    </source>
</evidence>
<dbReference type="Gene3D" id="1.10.40.30">
    <property type="entry name" value="Fumarase/aspartase (C-terminal domain)"/>
    <property type="match status" value="1"/>
</dbReference>
<evidence type="ECO:0000256" key="12">
    <source>
        <dbReference type="NCBIfam" id="TIGR00928"/>
    </source>
</evidence>
<name>A0AAP2GU77_9BACT</name>
<feature type="domain" description="Adenylosuccinate lyase PurB C-terminal" evidence="15">
    <location>
        <begin position="328"/>
        <end position="443"/>
    </location>
</feature>
<dbReference type="CDD" id="cd01598">
    <property type="entry name" value="PurB"/>
    <property type="match status" value="1"/>
</dbReference>
<dbReference type="Gene3D" id="1.10.275.10">
    <property type="entry name" value="Fumarase/aspartase (N-terminal domain)"/>
    <property type="match status" value="1"/>
</dbReference>
<evidence type="ECO:0000256" key="3">
    <source>
        <dbReference type="ARBA" id="ARBA00008273"/>
    </source>
</evidence>
<evidence type="ECO:0000256" key="1">
    <source>
        <dbReference type="ARBA" id="ARBA00004706"/>
    </source>
</evidence>
<dbReference type="InterPro" id="IPR047136">
    <property type="entry name" value="PurB_bact"/>
</dbReference>
<evidence type="ECO:0000313" key="17">
    <source>
        <dbReference type="Proteomes" id="UP001319080"/>
    </source>
</evidence>
<comment type="catalytic activity">
    <reaction evidence="8">
        <text>(2S)-2-[5-amino-1-(5-phospho-beta-D-ribosyl)imidazole-4-carboxamido]succinate = 5-amino-1-(5-phospho-beta-D-ribosyl)imidazole-4-carboxamide + fumarate</text>
        <dbReference type="Rhea" id="RHEA:23920"/>
        <dbReference type="ChEBI" id="CHEBI:29806"/>
        <dbReference type="ChEBI" id="CHEBI:58443"/>
        <dbReference type="ChEBI" id="CHEBI:58475"/>
        <dbReference type="EC" id="4.3.2.2"/>
    </reaction>
    <physiologicalReaction direction="left-to-right" evidence="8">
        <dbReference type="Rhea" id="RHEA:23921"/>
    </physiologicalReaction>
</comment>
<comment type="pathway">
    <text evidence="2 13">Purine metabolism; AMP biosynthesis via de novo pathway; AMP from IMP: step 2/2.</text>
</comment>
<dbReference type="EC" id="4.3.2.2" evidence="4 12"/>
<sequence length="445" mass="50743">MQLNPLTAISPVDGRYFETVKPLTPYFSEFGLMRYRVQVEIEYLISLSATIGELEDFPVHMLSDIRKIYKNFTEFHATDIKGIEKTTNHDVKAVEYFIKKQFENLKLQDFQEFIHFGLTSQDVNNTAVPLLLKDFLEREYLPVLTMVQNRLYALAKEWQDIPMLAFTHGQPASPTRLGKEILVFAVRLEKQIAQLKTVPHAAKFGGATGNFNAHAVAYPTVDWNKFAEEFCHHLGLVRSYPTTQIEHYDNMAALFDNLKRINTILIDFCRDTWQYISMGYFKQKIKDGEVGSSAMPHKVNPIDFENAEGNLGYASAIFEYLSGKLPISRLQRDLTDSTVLRNVGVPLAHTYIALQSILKGLGKVQLNQAAIDHDLNENWAVIAEAIQTVLRREGYPKPYEALKALTRKNEKVTQESIAQFIDSLDIKPAVKTMLKQITPFNYIGI</sequence>
<dbReference type="AlphaFoldDB" id="A0AAP2GU77"/>
<comment type="similarity">
    <text evidence="3 13">Belongs to the lyase 1 family. Adenylosuccinate lyase subfamily.</text>
</comment>
<dbReference type="InterPro" id="IPR024083">
    <property type="entry name" value="Fumarase/histidase_N"/>
</dbReference>
<evidence type="ECO:0000256" key="4">
    <source>
        <dbReference type="ARBA" id="ARBA00012339"/>
    </source>
</evidence>
<dbReference type="InterPro" id="IPR004769">
    <property type="entry name" value="Pur_lyase"/>
</dbReference>
<dbReference type="EMBL" id="JAHESE010000011">
    <property type="protein sequence ID" value="MBT1709168.1"/>
    <property type="molecule type" value="Genomic_DNA"/>
</dbReference>
<dbReference type="InterPro" id="IPR000362">
    <property type="entry name" value="Fumarate_lyase_fam"/>
</dbReference>
<evidence type="ECO:0000256" key="10">
    <source>
        <dbReference type="ARBA" id="ARBA00030717"/>
    </source>
</evidence>
<evidence type="ECO:0000259" key="14">
    <source>
        <dbReference type="Pfam" id="PF00206"/>
    </source>
</evidence>
<dbReference type="RefSeq" id="WP_254084749.1">
    <property type="nucleotide sequence ID" value="NZ_JAHESE010000011.1"/>
</dbReference>
<proteinExistence type="inferred from homology"/>
<dbReference type="GO" id="GO:0006188">
    <property type="term" value="P:IMP biosynthetic process"/>
    <property type="evidence" value="ECO:0007669"/>
    <property type="project" value="InterPro"/>
</dbReference>
<feature type="domain" description="Fumarate lyase N-terminal" evidence="14">
    <location>
        <begin position="14"/>
        <end position="310"/>
    </location>
</feature>
<protein>
    <recommendedName>
        <fullName evidence="5 12">Adenylosuccinate lyase</fullName>
        <shortName evidence="13">ASL</shortName>
        <ecNumber evidence="4 12">4.3.2.2</ecNumber>
    </recommendedName>
    <alternativeName>
        <fullName evidence="10 13">Adenylosuccinase</fullName>
    </alternativeName>
</protein>